<evidence type="ECO:0000256" key="1">
    <source>
        <dbReference type="ARBA" id="ARBA00022786"/>
    </source>
</evidence>
<dbReference type="SUPFAM" id="SSF54495">
    <property type="entry name" value="UBC-like"/>
    <property type="match status" value="1"/>
</dbReference>
<sequence>MAGAAQGSTVTVPRNFQLLEELEAGQKGFGDGTISWGLVDDNDMTLTEWQCVIIGPAKTSFENRMYQLRLKCGENYPIVAPQVRFVTRIFIGGVNKDSGVVDPRRIEAFWTPRSSIKQLLQNVREWMTLKENRVSQPPEGSTF</sequence>
<dbReference type="Proteomes" id="UP000762676">
    <property type="component" value="Unassembled WGS sequence"/>
</dbReference>
<dbReference type="InterPro" id="IPR016135">
    <property type="entry name" value="UBQ-conjugating_enzyme/RWD"/>
</dbReference>
<dbReference type="Gene3D" id="3.10.110.10">
    <property type="entry name" value="Ubiquitin Conjugating Enzyme"/>
    <property type="match status" value="1"/>
</dbReference>
<dbReference type="InterPro" id="IPR050113">
    <property type="entry name" value="Ub_conjugating_enzyme"/>
</dbReference>
<dbReference type="FunFam" id="3.10.110.10:FF:000026">
    <property type="entry name" value="Ubiquitin-conjugating enzyme E2 variant"/>
    <property type="match status" value="1"/>
</dbReference>
<protein>
    <submittedName>
        <fullName evidence="3">Ubiquitin-conjugating enzyme E2 variant 2</fullName>
    </submittedName>
</protein>
<dbReference type="InterPro" id="IPR000608">
    <property type="entry name" value="UBC"/>
</dbReference>
<dbReference type="SMART" id="SM00212">
    <property type="entry name" value="UBCc"/>
    <property type="match status" value="1"/>
</dbReference>
<evidence type="ECO:0000313" key="4">
    <source>
        <dbReference type="Proteomes" id="UP000762676"/>
    </source>
</evidence>
<keyword evidence="1" id="KW-0833">Ubl conjugation pathway</keyword>
<dbReference type="EMBL" id="BMAT01011259">
    <property type="protein sequence ID" value="GFR69150.1"/>
    <property type="molecule type" value="Genomic_DNA"/>
</dbReference>
<dbReference type="Pfam" id="PF00179">
    <property type="entry name" value="UQ_con"/>
    <property type="match status" value="1"/>
</dbReference>
<comment type="caution">
    <text evidence="3">The sequence shown here is derived from an EMBL/GenBank/DDBJ whole genome shotgun (WGS) entry which is preliminary data.</text>
</comment>
<name>A0AAV4F830_9GAST</name>
<dbReference type="AlphaFoldDB" id="A0AAV4F830"/>
<reference evidence="3 4" key="1">
    <citation type="journal article" date="2021" name="Elife">
        <title>Chloroplast acquisition without the gene transfer in kleptoplastic sea slugs, Plakobranchus ocellatus.</title>
        <authorList>
            <person name="Maeda T."/>
            <person name="Takahashi S."/>
            <person name="Yoshida T."/>
            <person name="Shimamura S."/>
            <person name="Takaki Y."/>
            <person name="Nagai Y."/>
            <person name="Toyoda A."/>
            <person name="Suzuki Y."/>
            <person name="Arimoto A."/>
            <person name="Ishii H."/>
            <person name="Satoh N."/>
            <person name="Nishiyama T."/>
            <person name="Hasebe M."/>
            <person name="Maruyama T."/>
            <person name="Minagawa J."/>
            <person name="Obokata J."/>
            <person name="Shigenobu S."/>
        </authorList>
    </citation>
    <scope>NUCLEOTIDE SEQUENCE [LARGE SCALE GENOMIC DNA]</scope>
</reference>
<dbReference type="CDD" id="cd23807">
    <property type="entry name" value="UEV_UBE2V"/>
    <property type="match status" value="1"/>
</dbReference>
<feature type="domain" description="UBC core" evidence="2">
    <location>
        <begin position="13"/>
        <end position="143"/>
    </location>
</feature>
<proteinExistence type="predicted"/>
<keyword evidence="4" id="KW-1185">Reference proteome</keyword>
<accession>A0AAV4F830</accession>
<gene>
    <name evidence="3" type="ORF">ElyMa_005623400</name>
</gene>
<organism evidence="3 4">
    <name type="scientific">Elysia marginata</name>
    <dbReference type="NCBI Taxonomy" id="1093978"/>
    <lineage>
        <taxon>Eukaryota</taxon>
        <taxon>Metazoa</taxon>
        <taxon>Spiralia</taxon>
        <taxon>Lophotrochozoa</taxon>
        <taxon>Mollusca</taxon>
        <taxon>Gastropoda</taxon>
        <taxon>Heterobranchia</taxon>
        <taxon>Euthyneura</taxon>
        <taxon>Panpulmonata</taxon>
        <taxon>Sacoglossa</taxon>
        <taxon>Placobranchoidea</taxon>
        <taxon>Plakobranchidae</taxon>
        <taxon>Elysia</taxon>
    </lineage>
</organism>
<evidence type="ECO:0000313" key="3">
    <source>
        <dbReference type="EMBL" id="GFR69150.1"/>
    </source>
</evidence>
<dbReference type="PROSITE" id="PS50127">
    <property type="entry name" value="UBC_2"/>
    <property type="match status" value="1"/>
</dbReference>
<dbReference type="PANTHER" id="PTHR24067">
    <property type="entry name" value="UBIQUITIN-CONJUGATING ENZYME E2"/>
    <property type="match status" value="1"/>
</dbReference>
<evidence type="ECO:0000259" key="2">
    <source>
        <dbReference type="PROSITE" id="PS50127"/>
    </source>
</evidence>